<accession>A0A1W1C6W1</accession>
<evidence type="ECO:0008006" key="2">
    <source>
        <dbReference type="Google" id="ProtNLM"/>
    </source>
</evidence>
<sequence length="158" mass="18328">MRSLLILVFTTFIFANSYDFDENKFVFALGNTFHKIGNITYTKEKATITYSHPRYKQIVKADNNISIEGSSGKKYYLKGKALSHTKAFIDIMIRLGQYNEIKENKDFDVKKEGERYILTFKGDLKRMLPKAEVETQGTKVKSFKLFMNNGDTLEIVKR</sequence>
<proteinExistence type="predicted"/>
<dbReference type="AlphaFoldDB" id="A0A1W1C6W1"/>
<dbReference type="EMBL" id="FPHD01000057">
    <property type="protein sequence ID" value="SFV61462.1"/>
    <property type="molecule type" value="Genomic_DNA"/>
</dbReference>
<gene>
    <name evidence="1" type="ORF">MNB_SV-8-1205</name>
</gene>
<protein>
    <recommendedName>
        <fullName evidence="2">Outer membrane lipoprotein carrier protein LolA</fullName>
    </recommendedName>
</protein>
<reference evidence="1" key="1">
    <citation type="submission" date="2016-10" db="EMBL/GenBank/DDBJ databases">
        <authorList>
            <person name="de Groot N.N."/>
        </authorList>
    </citation>
    <scope>NUCLEOTIDE SEQUENCE</scope>
</reference>
<organism evidence="1">
    <name type="scientific">hydrothermal vent metagenome</name>
    <dbReference type="NCBI Taxonomy" id="652676"/>
    <lineage>
        <taxon>unclassified sequences</taxon>
        <taxon>metagenomes</taxon>
        <taxon>ecological metagenomes</taxon>
    </lineage>
</organism>
<name>A0A1W1C6W1_9ZZZZ</name>
<evidence type="ECO:0000313" key="1">
    <source>
        <dbReference type="EMBL" id="SFV61462.1"/>
    </source>
</evidence>